<comment type="similarity">
    <text evidence="1 13">Belongs to the RtcB family.</text>
</comment>
<keyword evidence="5" id="KW-0692">RNA repair</keyword>
<evidence type="ECO:0000256" key="10">
    <source>
        <dbReference type="PIRSR" id="PIRSR601233-1"/>
    </source>
</evidence>
<evidence type="ECO:0000256" key="2">
    <source>
        <dbReference type="ARBA" id="ARBA00022598"/>
    </source>
</evidence>
<feature type="binding site" evidence="12">
    <location>
        <position position="202"/>
    </location>
    <ligand>
        <name>Mn(2+)</name>
        <dbReference type="ChEBI" id="CHEBI:29035"/>
        <label>1</label>
    </ligand>
</feature>
<feature type="binding site" evidence="11">
    <location>
        <begin position="397"/>
        <end position="400"/>
    </location>
    <ligand>
        <name>GMP</name>
        <dbReference type="ChEBI" id="CHEBI:58115"/>
    </ligand>
</feature>
<evidence type="ECO:0000256" key="13">
    <source>
        <dbReference type="RuleBase" id="RU371113"/>
    </source>
</evidence>
<evidence type="ECO:0000256" key="6">
    <source>
        <dbReference type="ARBA" id="ARBA00023134"/>
    </source>
</evidence>
<gene>
    <name evidence="13" type="primary">rtcB</name>
    <name evidence="14" type="ORF">TSYNT_512</name>
</gene>
<feature type="binding site" evidence="11">
    <location>
        <begin position="201"/>
        <end position="205"/>
    </location>
    <ligand>
        <name>GMP</name>
        <dbReference type="ChEBI" id="CHEBI:58115"/>
    </ligand>
</feature>
<dbReference type="GO" id="GO:0042245">
    <property type="term" value="P:RNA repair"/>
    <property type="evidence" value="ECO:0007669"/>
    <property type="project" value="UniProtKB-KW"/>
</dbReference>
<reference evidence="14" key="1">
    <citation type="journal article" date="2016" name="Genome Announc.">
        <title>Draft Genome Sequence of the Syntrophic Lactate-Degrading Bacterium Tepidanaerobacter syntrophicus JLT.</title>
        <authorList>
            <person name="Matsuura N."/>
            <person name="Ohashi A."/>
            <person name="Tourlousse D.M."/>
            <person name="Sekiguchi Y."/>
        </authorList>
    </citation>
    <scope>NUCLEOTIDE SEQUENCE [LARGE SCALE GENOMIC DNA]</scope>
    <source>
        <strain evidence="14">JL</strain>
    </source>
</reference>
<keyword evidence="15" id="KW-1185">Reference proteome</keyword>
<dbReference type="EMBL" id="DF976999">
    <property type="protein sequence ID" value="GAQ24189.1"/>
    <property type="molecule type" value="Genomic_DNA"/>
</dbReference>
<dbReference type="Gene3D" id="3.90.1860.10">
    <property type="entry name" value="tRNA-splicing ligase RtcB"/>
    <property type="match status" value="1"/>
</dbReference>
<dbReference type="GO" id="GO:0005525">
    <property type="term" value="F:GTP binding"/>
    <property type="evidence" value="ECO:0007669"/>
    <property type="project" value="UniProtKB-KW"/>
</dbReference>
<dbReference type="STRING" id="224999.GCA_001485475_00168"/>
<keyword evidence="3 12" id="KW-0479">Metal-binding</keyword>
<dbReference type="PANTHER" id="PTHR11118">
    <property type="entry name" value="RNA-SPLICING LIGASE RTCB HOMOLOG"/>
    <property type="match status" value="1"/>
</dbReference>
<accession>A0A0U9HC22</accession>
<sequence>MKEQLKEVSKNCYTMVPKGNNIEIRVYLSQRLFNEFTEDESIFQLYNASLLPGIVSPVIGMPDIHTGYGLPIGGVMAVRYDGGVVSAGAVGMDINCGVRLMTTKISTDEIDKEIIGKILKEIAKKVPAGVGKSSEIKEFKKPDMESIALKGAKYYVEKGFGRKTDLEATEDNGCIEGGDISAIPQEALNRTDQLATIGGGNHFLEIGKIEKIFDEKLASEFGLKKKHLYVMIHTGSRGFGHQICTDYTNIMWKNSDKNGVRPPQKGLACAPILSKDGQNYLKAMACAANYAFCNRQLIMHIAREAFVDVLKKPESELGLDLLYDVAHNIAKIEKHKGIKLLVHRKGATRALPKGHPANPPCYSETGHPAIIPGSMGTASYVVVGTDKIEETFCSVNHGAGRSMSRKKARSEFSKKDFRKQVGNVIVSTSNIKSLLDEAPLAYKDIDEVVYTLVEAGLTKPVARLKPLGVIKGEGEEA</sequence>
<dbReference type="InterPro" id="IPR036025">
    <property type="entry name" value="RtcB-like_sf"/>
</dbReference>
<evidence type="ECO:0000313" key="15">
    <source>
        <dbReference type="Proteomes" id="UP000062160"/>
    </source>
</evidence>
<comment type="subunit">
    <text evidence="13">Monomer.</text>
</comment>
<dbReference type="Proteomes" id="UP000062160">
    <property type="component" value="Unassembled WGS sequence"/>
</dbReference>
<comment type="catalytic activity">
    <reaction evidence="8">
        <text>a 3'-end 3'-phospho-ribonucleotide-RNA + a 5'-end dephospho-ribonucleoside-RNA + GTP = a ribonucleotidyl-ribonucleotide-RNA + GMP + diphosphate</text>
        <dbReference type="Rhea" id="RHEA:68076"/>
        <dbReference type="Rhea" id="RHEA-COMP:10463"/>
        <dbReference type="Rhea" id="RHEA-COMP:13936"/>
        <dbReference type="Rhea" id="RHEA-COMP:17355"/>
        <dbReference type="ChEBI" id="CHEBI:33019"/>
        <dbReference type="ChEBI" id="CHEBI:37565"/>
        <dbReference type="ChEBI" id="CHEBI:58115"/>
        <dbReference type="ChEBI" id="CHEBI:83062"/>
        <dbReference type="ChEBI" id="CHEBI:138284"/>
        <dbReference type="ChEBI" id="CHEBI:173118"/>
        <dbReference type="EC" id="6.5.1.8"/>
    </reaction>
</comment>
<dbReference type="RefSeq" id="WP_202859698.1">
    <property type="nucleotide sequence ID" value="NZ_DF976999.1"/>
</dbReference>
<evidence type="ECO:0000256" key="9">
    <source>
        <dbReference type="ARBA" id="ARBA00049514"/>
    </source>
</evidence>
<dbReference type="GO" id="GO:0170057">
    <property type="term" value="F:RNA ligase (GTP) activity"/>
    <property type="evidence" value="ECO:0007669"/>
    <property type="project" value="UniProtKB-EC"/>
</dbReference>
<feature type="active site" description="GMP-histidine intermediate" evidence="10">
    <location>
        <position position="397"/>
    </location>
</feature>
<evidence type="ECO:0000313" key="14">
    <source>
        <dbReference type="EMBL" id="GAQ24189.1"/>
    </source>
</evidence>
<dbReference type="EC" id="6.5.1.-" evidence="13"/>
<keyword evidence="2 13" id="KW-0436">Ligase</keyword>
<feature type="binding site" evidence="11">
    <location>
        <begin position="372"/>
        <end position="375"/>
    </location>
    <ligand>
        <name>GMP</name>
        <dbReference type="ChEBI" id="CHEBI:58115"/>
    </ligand>
</feature>
<dbReference type="GO" id="GO:0003972">
    <property type="term" value="F:RNA ligase (ATP) activity"/>
    <property type="evidence" value="ECO:0007669"/>
    <property type="project" value="TreeGrafter"/>
</dbReference>
<evidence type="ECO:0000256" key="5">
    <source>
        <dbReference type="ARBA" id="ARBA00022800"/>
    </source>
</evidence>
<feature type="binding site" evidence="11">
    <location>
        <begin position="327"/>
        <end position="328"/>
    </location>
    <ligand>
        <name>GMP</name>
        <dbReference type="ChEBI" id="CHEBI:58115"/>
    </ligand>
</feature>
<evidence type="ECO:0000256" key="8">
    <source>
        <dbReference type="ARBA" id="ARBA00047746"/>
    </source>
</evidence>
<dbReference type="SUPFAM" id="SSF103365">
    <property type="entry name" value="Hypothetical protein PH1602"/>
    <property type="match status" value="1"/>
</dbReference>
<keyword evidence="7 12" id="KW-0464">Manganese</keyword>
<dbReference type="PANTHER" id="PTHR11118:SF1">
    <property type="entry name" value="RNA-SPLICING LIGASE RTCB HOMOLOG"/>
    <property type="match status" value="1"/>
</dbReference>
<name>A0A0U9HC22_9FIRM</name>
<feature type="binding site" evidence="11">
    <location>
        <position position="471"/>
    </location>
    <ligand>
        <name>GMP</name>
        <dbReference type="ChEBI" id="CHEBI:58115"/>
    </ligand>
</feature>
<evidence type="ECO:0000256" key="7">
    <source>
        <dbReference type="ARBA" id="ARBA00023211"/>
    </source>
</evidence>
<feature type="binding site" evidence="12">
    <location>
        <position position="93"/>
    </location>
    <ligand>
        <name>Mn(2+)</name>
        <dbReference type="ChEBI" id="CHEBI:29035"/>
        <label>1</label>
    </ligand>
</feature>
<keyword evidence="4 11" id="KW-0547">Nucleotide-binding</keyword>
<evidence type="ECO:0000256" key="11">
    <source>
        <dbReference type="PIRSR" id="PIRSR601233-2"/>
    </source>
</evidence>
<feature type="binding site" evidence="12">
    <location>
        <position position="233"/>
    </location>
    <ligand>
        <name>Mn(2+)</name>
        <dbReference type="ChEBI" id="CHEBI:29035"/>
        <label>2</label>
    </ligand>
</feature>
<comment type="cofactor">
    <cofactor evidence="12 13">
        <name>Mn(2+)</name>
        <dbReference type="ChEBI" id="CHEBI:29035"/>
    </cofactor>
    <text evidence="12 13">Binds 2 manganese ions per subunit.</text>
</comment>
<feature type="binding site" evidence="12">
    <location>
        <position position="327"/>
    </location>
    <ligand>
        <name>Mn(2+)</name>
        <dbReference type="ChEBI" id="CHEBI:29035"/>
        <label>2</label>
    </ligand>
</feature>
<dbReference type="GO" id="GO:0046872">
    <property type="term" value="F:metal ion binding"/>
    <property type="evidence" value="ECO:0007669"/>
    <property type="project" value="UniProtKB-UniRule"/>
</dbReference>
<comment type="catalytic activity">
    <reaction evidence="9">
        <text>a 3'-end 2',3'-cyclophospho-ribonucleotide-RNA + a 5'-end dephospho-ribonucleoside-RNA + GTP + H2O = a ribonucleotidyl-ribonucleotide-RNA + GMP + diphosphate + H(+)</text>
        <dbReference type="Rhea" id="RHEA:68080"/>
        <dbReference type="Rhea" id="RHEA-COMP:10464"/>
        <dbReference type="Rhea" id="RHEA-COMP:13936"/>
        <dbReference type="Rhea" id="RHEA-COMP:17355"/>
        <dbReference type="ChEBI" id="CHEBI:15377"/>
        <dbReference type="ChEBI" id="CHEBI:15378"/>
        <dbReference type="ChEBI" id="CHEBI:33019"/>
        <dbReference type="ChEBI" id="CHEBI:37565"/>
        <dbReference type="ChEBI" id="CHEBI:58115"/>
        <dbReference type="ChEBI" id="CHEBI:83064"/>
        <dbReference type="ChEBI" id="CHEBI:138284"/>
        <dbReference type="ChEBI" id="CHEBI:173118"/>
        <dbReference type="EC" id="6.5.1.8"/>
    </reaction>
</comment>
<evidence type="ECO:0000256" key="12">
    <source>
        <dbReference type="PIRSR" id="PIRSR601233-3"/>
    </source>
</evidence>
<feature type="binding site" evidence="11">
    <location>
        <position position="379"/>
    </location>
    <ligand>
        <name>GMP</name>
        <dbReference type="ChEBI" id="CHEBI:58115"/>
    </ligand>
</feature>
<dbReference type="FunFam" id="3.90.1860.10:FF:000001">
    <property type="entry name" value="tRNA-splicing ligase RtcB homolog"/>
    <property type="match status" value="1"/>
</dbReference>
<proteinExistence type="inferred from homology"/>
<evidence type="ECO:0000256" key="3">
    <source>
        <dbReference type="ARBA" id="ARBA00022723"/>
    </source>
</evidence>
<organism evidence="14">
    <name type="scientific">Tepidanaerobacter syntrophicus</name>
    <dbReference type="NCBI Taxonomy" id="224999"/>
    <lineage>
        <taxon>Bacteria</taxon>
        <taxon>Bacillati</taxon>
        <taxon>Bacillota</taxon>
        <taxon>Clostridia</taxon>
        <taxon>Thermosediminibacterales</taxon>
        <taxon>Tepidanaerobacteraceae</taxon>
        <taxon>Tepidanaerobacter</taxon>
    </lineage>
</organism>
<evidence type="ECO:0000256" key="4">
    <source>
        <dbReference type="ARBA" id="ARBA00022741"/>
    </source>
</evidence>
<keyword evidence="6 11" id="KW-0342">GTP-binding</keyword>
<dbReference type="AlphaFoldDB" id="A0A0U9HC22"/>
<protein>
    <recommendedName>
        <fullName evidence="13">tRNA-splicing ligase RtcB</fullName>
        <ecNumber evidence="13">6.5.1.-</ecNumber>
    </recommendedName>
</protein>
<dbReference type="GO" id="GO:0006396">
    <property type="term" value="P:RNA processing"/>
    <property type="evidence" value="ECO:0007669"/>
    <property type="project" value="InterPro"/>
</dbReference>
<dbReference type="InterPro" id="IPR001233">
    <property type="entry name" value="RtcB"/>
</dbReference>
<evidence type="ECO:0000256" key="1">
    <source>
        <dbReference type="ARBA" id="ARBA00008071"/>
    </source>
</evidence>
<dbReference type="Pfam" id="PF01139">
    <property type="entry name" value="RtcB"/>
    <property type="match status" value="1"/>
</dbReference>